<name>A0ABQ4QCF7_9HYPH</name>
<gene>
    <name evidence="2" type="ORF">AFCDBAGC_0757</name>
</gene>
<dbReference type="InterPro" id="IPR035965">
    <property type="entry name" value="PAS-like_dom_sf"/>
</dbReference>
<evidence type="ECO:0000313" key="2">
    <source>
        <dbReference type="EMBL" id="GJD42915.1"/>
    </source>
</evidence>
<dbReference type="InterPro" id="IPR000014">
    <property type="entry name" value="PAS"/>
</dbReference>
<dbReference type="Gene3D" id="2.10.70.100">
    <property type="match status" value="1"/>
</dbReference>
<evidence type="ECO:0000313" key="3">
    <source>
        <dbReference type="Proteomes" id="UP001055117"/>
    </source>
</evidence>
<accession>A0ABQ4QCF7</accession>
<dbReference type="SUPFAM" id="SSF55785">
    <property type="entry name" value="PYP-like sensor domain (PAS domain)"/>
    <property type="match status" value="1"/>
</dbReference>
<sequence length="191" mass="20533">MFDGSTPVTPSLASALNAFGFVGVWETNVASGRSVLDAGASSVMAGDASLAGKPLTLDEALARIHPEDRDWVFAQIKRVRRTGGTFAAEFRILTQAGEIRWIRNRGHLVPTANGMHGHGAYVDITDTRPNFSVLSGPKLRVLPPSDPLEQAADQILAARLAIDRTGQTRLRTLVDTLLLEVGRALARRPDA</sequence>
<dbReference type="Gene3D" id="3.30.450.20">
    <property type="entry name" value="PAS domain"/>
    <property type="match status" value="1"/>
</dbReference>
<evidence type="ECO:0000259" key="1">
    <source>
        <dbReference type="Pfam" id="PF08447"/>
    </source>
</evidence>
<organism evidence="2 3">
    <name type="scientific">Methylobacterium cerastii</name>
    <dbReference type="NCBI Taxonomy" id="932741"/>
    <lineage>
        <taxon>Bacteria</taxon>
        <taxon>Pseudomonadati</taxon>
        <taxon>Pseudomonadota</taxon>
        <taxon>Alphaproteobacteria</taxon>
        <taxon>Hyphomicrobiales</taxon>
        <taxon>Methylobacteriaceae</taxon>
        <taxon>Methylobacterium</taxon>
    </lineage>
</organism>
<keyword evidence="3" id="KW-1185">Reference proteome</keyword>
<dbReference type="Proteomes" id="UP001055117">
    <property type="component" value="Unassembled WGS sequence"/>
</dbReference>
<protein>
    <recommendedName>
        <fullName evidence="1">PAS fold-3 domain-containing protein</fullName>
    </recommendedName>
</protein>
<comment type="caution">
    <text evidence="2">The sequence shown here is derived from an EMBL/GenBank/DDBJ whole genome shotgun (WGS) entry which is preliminary data.</text>
</comment>
<dbReference type="CDD" id="cd00130">
    <property type="entry name" value="PAS"/>
    <property type="match status" value="1"/>
</dbReference>
<proteinExistence type="predicted"/>
<reference evidence="2 3" key="1">
    <citation type="journal article" date="2021" name="Front. Microbiol.">
        <title>Comprehensive Comparative Genomics and Phenotyping of Methylobacterium Species.</title>
        <authorList>
            <person name="Alessa O."/>
            <person name="Ogura Y."/>
            <person name="Fujitani Y."/>
            <person name="Takami H."/>
            <person name="Hayashi T."/>
            <person name="Sahin N."/>
            <person name="Tani A."/>
        </authorList>
    </citation>
    <scope>NUCLEOTIDE SEQUENCE [LARGE SCALE GENOMIC DNA]</scope>
    <source>
        <strain evidence="2 3">DSM 23679</strain>
    </source>
</reference>
<feature type="domain" description="PAS fold-3" evidence="1">
    <location>
        <begin position="57"/>
        <end position="114"/>
    </location>
</feature>
<dbReference type="EMBL" id="BPQG01000007">
    <property type="protein sequence ID" value="GJD42915.1"/>
    <property type="molecule type" value="Genomic_DNA"/>
</dbReference>
<dbReference type="Pfam" id="PF08447">
    <property type="entry name" value="PAS_3"/>
    <property type="match status" value="1"/>
</dbReference>
<dbReference type="RefSeq" id="WP_147761765.1">
    <property type="nucleotide sequence ID" value="NZ_BPQG01000007.1"/>
</dbReference>
<dbReference type="InterPro" id="IPR013655">
    <property type="entry name" value="PAS_fold_3"/>
</dbReference>